<dbReference type="EMBL" id="BAAAOG010000002">
    <property type="protein sequence ID" value="GAA1952865.1"/>
    <property type="molecule type" value="Genomic_DNA"/>
</dbReference>
<keyword evidence="2" id="KW-1185">Reference proteome</keyword>
<name>A0ABN2QI41_9MICO</name>
<evidence type="ECO:0008006" key="3">
    <source>
        <dbReference type="Google" id="ProtNLM"/>
    </source>
</evidence>
<comment type="caution">
    <text evidence="1">The sequence shown here is derived from an EMBL/GenBank/DDBJ whole genome shotgun (WGS) entry which is preliminary data.</text>
</comment>
<evidence type="ECO:0000313" key="2">
    <source>
        <dbReference type="Proteomes" id="UP001499933"/>
    </source>
</evidence>
<sequence length="160" mass="17021">MTPKSTPKSAPRALELRALCAAAALALVLTLVVGCEASTERGRSQNAPNTGTGAVCTVTITDHIGRKMPRRAAPLVGRWRPAPDVDWYLEVSLNGRFSLEADQRVVDAGTVTVAGDILTLSSYQGGGPTDHRWSTVAGPVRKLYLDDSPWIAVPSCPTVR</sequence>
<reference evidence="1 2" key="1">
    <citation type="journal article" date="2019" name="Int. J. Syst. Evol. Microbiol.">
        <title>The Global Catalogue of Microorganisms (GCM) 10K type strain sequencing project: providing services to taxonomists for standard genome sequencing and annotation.</title>
        <authorList>
            <consortium name="The Broad Institute Genomics Platform"/>
            <consortium name="The Broad Institute Genome Sequencing Center for Infectious Disease"/>
            <person name="Wu L."/>
            <person name="Ma J."/>
        </authorList>
    </citation>
    <scope>NUCLEOTIDE SEQUENCE [LARGE SCALE GENOMIC DNA]</scope>
    <source>
        <strain evidence="1 2">JCM 14901</strain>
    </source>
</reference>
<proteinExistence type="predicted"/>
<dbReference type="Proteomes" id="UP001499933">
    <property type="component" value="Unassembled WGS sequence"/>
</dbReference>
<evidence type="ECO:0000313" key="1">
    <source>
        <dbReference type="EMBL" id="GAA1952865.1"/>
    </source>
</evidence>
<dbReference type="RefSeq" id="WP_344092653.1">
    <property type="nucleotide sequence ID" value="NZ_BAAAOG010000002.1"/>
</dbReference>
<protein>
    <recommendedName>
        <fullName evidence="3">Lipoprotein</fullName>
    </recommendedName>
</protein>
<dbReference type="PROSITE" id="PS51257">
    <property type="entry name" value="PROKAR_LIPOPROTEIN"/>
    <property type="match status" value="1"/>
</dbReference>
<gene>
    <name evidence="1" type="ORF">GCM10009776_13460</name>
</gene>
<accession>A0ABN2QI41</accession>
<organism evidence="1 2">
    <name type="scientific">Microbacterium deminutum</name>
    <dbReference type="NCBI Taxonomy" id="344164"/>
    <lineage>
        <taxon>Bacteria</taxon>
        <taxon>Bacillati</taxon>
        <taxon>Actinomycetota</taxon>
        <taxon>Actinomycetes</taxon>
        <taxon>Micrococcales</taxon>
        <taxon>Microbacteriaceae</taxon>
        <taxon>Microbacterium</taxon>
    </lineage>
</organism>